<dbReference type="Gene3D" id="3.20.20.100">
    <property type="entry name" value="NADP-dependent oxidoreductase domain"/>
    <property type="match status" value="1"/>
</dbReference>
<accession>A0A9D1L892</accession>
<dbReference type="InterPro" id="IPR053135">
    <property type="entry name" value="AKR2_Oxidoreductase"/>
</dbReference>
<dbReference type="Pfam" id="PF00248">
    <property type="entry name" value="Aldo_ket_red"/>
    <property type="match status" value="1"/>
</dbReference>
<keyword evidence="3" id="KW-0411">Iron-sulfur</keyword>
<sequence>MRYNDFEGLKISALGFGTMRLPMDASGAIDYDEGEKMVAKAMEGGITYFDTAYRYHEGESENFCGKVISKYPRETFMLADKLPTWLCSTREDAEKIFSEQLKKCNVDYFDFYLLHNVDEESWPNIEKLDLVSFIAEKKAAGKARHIGFSVHCEPELLDTVLSKYGDILEFVQIQLNYFDWEHLNAKALYETARKHNKPIIVMEPVRGGMLAAPSSEEVRRILDEASAKAGQAGASYASYALRYASQLDGVMCTLSGMSTTTQMEENIRTFSGPVLTRQQLEAVHQAAVKLRSDIIVPCTGCNYCYECPAEIKIPKIFSWYNEAAAKGFHWIWGSLSKQYEELGHTGKDCLKCGNCQSHCPQKIQIIDLLQQIEKKYEELKEAGE</sequence>
<dbReference type="SUPFAM" id="SSF51430">
    <property type="entry name" value="NAD(P)-linked oxidoreductase"/>
    <property type="match status" value="1"/>
</dbReference>
<keyword evidence="2" id="KW-0408">Iron</keyword>
<keyword evidence="1" id="KW-0479">Metal-binding</keyword>
<evidence type="ECO:0000256" key="2">
    <source>
        <dbReference type="ARBA" id="ARBA00023004"/>
    </source>
</evidence>
<dbReference type="PANTHER" id="PTHR43312:SF2">
    <property type="entry name" value="OXIDOREDUCTASE"/>
    <property type="match status" value="1"/>
</dbReference>
<dbReference type="GO" id="GO:0051536">
    <property type="term" value="F:iron-sulfur cluster binding"/>
    <property type="evidence" value="ECO:0007669"/>
    <property type="project" value="UniProtKB-KW"/>
</dbReference>
<dbReference type="Proteomes" id="UP000824091">
    <property type="component" value="Unassembled WGS sequence"/>
</dbReference>
<evidence type="ECO:0000313" key="6">
    <source>
        <dbReference type="Proteomes" id="UP000824091"/>
    </source>
</evidence>
<dbReference type="SUPFAM" id="SSF46548">
    <property type="entry name" value="alpha-helical ferredoxin"/>
    <property type="match status" value="1"/>
</dbReference>
<dbReference type="InterPro" id="IPR017896">
    <property type="entry name" value="4Fe4S_Fe-S-bd"/>
</dbReference>
<comment type="caution">
    <text evidence="5">The sequence shown here is derived from an EMBL/GenBank/DDBJ whole genome shotgun (WGS) entry which is preliminary data.</text>
</comment>
<dbReference type="EMBL" id="DVMO01000016">
    <property type="protein sequence ID" value="HIU26947.1"/>
    <property type="molecule type" value="Genomic_DNA"/>
</dbReference>
<protein>
    <submittedName>
        <fullName evidence="5">Aldo/keto reductase</fullName>
    </submittedName>
</protein>
<dbReference type="InterPro" id="IPR017900">
    <property type="entry name" value="4Fe4S_Fe_S_CS"/>
</dbReference>
<dbReference type="AlphaFoldDB" id="A0A9D1L892"/>
<dbReference type="InterPro" id="IPR023210">
    <property type="entry name" value="NADP_OxRdtase_dom"/>
</dbReference>
<evidence type="ECO:0000313" key="5">
    <source>
        <dbReference type="EMBL" id="HIU26947.1"/>
    </source>
</evidence>
<gene>
    <name evidence="5" type="ORF">IAD16_01020</name>
</gene>
<reference evidence="5" key="1">
    <citation type="submission" date="2020-10" db="EMBL/GenBank/DDBJ databases">
        <authorList>
            <person name="Gilroy R."/>
        </authorList>
    </citation>
    <scope>NUCLEOTIDE SEQUENCE</scope>
    <source>
        <strain evidence="5">11300</strain>
    </source>
</reference>
<dbReference type="GO" id="GO:0046872">
    <property type="term" value="F:metal ion binding"/>
    <property type="evidence" value="ECO:0007669"/>
    <property type="project" value="UniProtKB-KW"/>
</dbReference>
<proteinExistence type="predicted"/>
<evidence type="ECO:0000256" key="1">
    <source>
        <dbReference type="ARBA" id="ARBA00022723"/>
    </source>
</evidence>
<dbReference type="InterPro" id="IPR036812">
    <property type="entry name" value="NAD(P)_OxRdtase_dom_sf"/>
</dbReference>
<feature type="domain" description="4Fe-4S ferredoxin-type" evidence="4">
    <location>
        <begin position="338"/>
        <end position="371"/>
    </location>
</feature>
<dbReference type="PROSITE" id="PS00198">
    <property type="entry name" value="4FE4S_FER_1"/>
    <property type="match status" value="1"/>
</dbReference>
<name>A0A9D1L892_9FIRM</name>
<dbReference type="PROSITE" id="PS51379">
    <property type="entry name" value="4FE4S_FER_2"/>
    <property type="match status" value="1"/>
</dbReference>
<evidence type="ECO:0000259" key="4">
    <source>
        <dbReference type="PROSITE" id="PS51379"/>
    </source>
</evidence>
<dbReference type="CDD" id="cd19096">
    <property type="entry name" value="AKR_Fe-S_oxidoreductase"/>
    <property type="match status" value="1"/>
</dbReference>
<evidence type="ECO:0000256" key="3">
    <source>
        <dbReference type="ARBA" id="ARBA00023014"/>
    </source>
</evidence>
<organism evidence="5 6">
    <name type="scientific">Candidatus Fimisoma avicola</name>
    <dbReference type="NCBI Taxonomy" id="2840826"/>
    <lineage>
        <taxon>Bacteria</taxon>
        <taxon>Bacillati</taxon>
        <taxon>Bacillota</taxon>
        <taxon>Clostridia</taxon>
        <taxon>Eubacteriales</taxon>
        <taxon>Candidatus Fimisoma</taxon>
    </lineage>
</organism>
<dbReference type="PANTHER" id="PTHR43312">
    <property type="entry name" value="D-THREO-ALDOSE 1-DEHYDROGENASE"/>
    <property type="match status" value="1"/>
</dbReference>
<reference evidence="5" key="2">
    <citation type="journal article" date="2021" name="PeerJ">
        <title>Extensive microbial diversity within the chicken gut microbiome revealed by metagenomics and culture.</title>
        <authorList>
            <person name="Gilroy R."/>
            <person name="Ravi A."/>
            <person name="Getino M."/>
            <person name="Pursley I."/>
            <person name="Horton D.L."/>
            <person name="Alikhan N.F."/>
            <person name="Baker D."/>
            <person name="Gharbi K."/>
            <person name="Hall N."/>
            <person name="Watson M."/>
            <person name="Adriaenssens E.M."/>
            <person name="Foster-Nyarko E."/>
            <person name="Jarju S."/>
            <person name="Secka A."/>
            <person name="Antonio M."/>
            <person name="Oren A."/>
            <person name="Chaudhuri R.R."/>
            <person name="La Ragione R."/>
            <person name="Hildebrand F."/>
            <person name="Pallen M.J."/>
        </authorList>
    </citation>
    <scope>NUCLEOTIDE SEQUENCE</scope>
    <source>
        <strain evidence="5">11300</strain>
    </source>
</reference>
<dbReference type="Pfam" id="PF13187">
    <property type="entry name" value="Fer4_9"/>
    <property type="match status" value="1"/>
</dbReference>